<evidence type="ECO:0000313" key="13">
    <source>
        <dbReference type="Proteomes" id="UP001596527"/>
    </source>
</evidence>
<evidence type="ECO:0000259" key="11">
    <source>
        <dbReference type="Pfam" id="PF01052"/>
    </source>
</evidence>
<feature type="domain" description="Flagellar motor switch protein FliN-like C-terminal" evidence="11">
    <location>
        <begin position="259"/>
        <end position="324"/>
    </location>
</feature>
<evidence type="ECO:0000313" key="12">
    <source>
        <dbReference type="EMBL" id="MFC7581180.1"/>
    </source>
</evidence>
<evidence type="ECO:0000256" key="5">
    <source>
        <dbReference type="ARBA" id="ARBA00022475"/>
    </source>
</evidence>
<keyword evidence="13" id="KW-1185">Reference proteome</keyword>
<dbReference type="InterPro" id="IPR028976">
    <property type="entry name" value="CheC-like_sf"/>
</dbReference>
<reference evidence="13" key="1">
    <citation type="journal article" date="2019" name="Int. J. Syst. Evol. Microbiol.">
        <title>The Global Catalogue of Microorganisms (GCM) 10K type strain sequencing project: providing services to taxonomists for standard genome sequencing and annotation.</title>
        <authorList>
            <consortium name="The Broad Institute Genomics Platform"/>
            <consortium name="The Broad Institute Genome Sequencing Center for Infectious Disease"/>
            <person name="Wu L."/>
            <person name="Ma J."/>
        </authorList>
    </citation>
    <scope>NUCLEOTIDE SEQUENCE [LARGE SCALE GENOMIC DNA]</scope>
    <source>
        <strain evidence="13">CCUG 56698</strain>
    </source>
</reference>
<dbReference type="EMBL" id="JBHTEF010000001">
    <property type="protein sequence ID" value="MFC7581180.1"/>
    <property type="molecule type" value="Genomic_DNA"/>
</dbReference>
<evidence type="ECO:0000256" key="4">
    <source>
        <dbReference type="ARBA" id="ARBA00021898"/>
    </source>
</evidence>
<dbReference type="Gene3D" id="2.30.330.10">
    <property type="entry name" value="SpoA-like"/>
    <property type="match status" value="1"/>
</dbReference>
<dbReference type="Gene3D" id="3.40.1550.10">
    <property type="entry name" value="CheC-like"/>
    <property type="match status" value="1"/>
</dbReference>
<keyword evidence="8" id="KW-0472">Membrane</keyword>
<keyword evidence="5" id="KW-1003">Cell membrane</keyword>
<evidence type="ECO:0000256" key="9">
    <source>
        <dbReference type="ARBA" id="ARBA00023143"/>
    </source>
</evidence>
<evidence type="ECO:0000256" key="10">
    <source>
        <dbReference type="SAM" id="MobiDB-lite"/>
    </source>
</evidence>
<evidence type="ECO:0000256" key="2">
    <source>
        <dbReference type="ARBA" id="ARBA00004202"/>
    </source>
</evidence>
<dbReference type="Pfam" id="PF01052">
    <property type="entry name" value="FliMN_C"/>
    <property type="match status" value="1"/>
</dbReference>
<dbReference type="PIRSF" id="PIRSF002888">
    <property type="entry name" value="FliM"/>
    <property type="match status" value="1"/>
</dbReference>
<keyword evidence="12" id="KW-0282">Flagellum</keyword>
<comment type="subcellular location">
    <subcellularLocation>
        <location evidence="1">Bacterial flagellum basal body</location>
    </subcellularLocation>
    <subcellularLocation>
        <location evidence="2">Cell membrane</location>
        <topology evidence="2">Peripheral membrane protein</topology>
    </subcellularLocation>
</comment>
<gene>
    <name evidence="12" type="ORF">ACFQWG_08215</name>
</gene>
<keyword evidence="9" id="KW-0975">Bacterial flagellum</keyword>
<keyword evidence="12" id="KW-0969">Cilium</keyword>
<proteinExistence type="inferred from homology"/>
<comment type="caution">
    <text evidence="12">The sequence shown here is derived from an EMBL/GenBank/DDBJ whole genome shotgun (WGS) entry which is preliminary data.</text>
</comment>
<dbReference type="PANTHER" id="PTHR30034:SF6">
    <property type="entry name" value="YOP PROTEINS TRANSLOCATION PROTEIN Q"/>
    <property type="match status" value="1"/>
</dbReference>
<evidence type="ECO:0000256" key="3">
    <source>
        <dbReference type="ARBA" id="ARBA00011049"/>
    </source>
</evidence>
<protein>
    <recommendedName>
        <fullName evidence="4">Flagellar motor switch protein FliM</fullName>
    </recommendedName>
</protein>
<evidence type="ECO:0000256" key="7">
    <source>
        <dbReference type="ARBA" id="ARBA00022779"/>
    </source>
</evidence>
<dbReference type="Proteomes" id="UP001596527">
    <property type="component" value="Unassembled WGS sequence"/>
</dbReference>
<evidence type="ECO:0000256" key="8">
    <source>
        <dbReference type="ARBA" id="ARBA00023136"/>
    </source>
</evidence>
<name>A0ABW2SMP8_9ACTO</name>
<sequence>MARRRTPASVSARNPQRRARPADRERVTLPSTQHAQGRRPPVPYDFRQPMTLPREYSRVLEMAFETFSRHWATQMVASLRTTVQVRFETLEMRSYDEYISSLPQVTTLLVCGIEGGRRTALVEFPLGSALEWIDRMLGGRGTPGAVDDRELTDIEGELVGLLMGRALKDLGYSFSTLLALDATIKSIQYAPQMVQAAAASAPVLVARFTIDVDGRECAASVMLPAEGVTAALRENQAAEEPEEDEELRSQREALDRTAQEIPVEVSVRFRPKRVHARELTALRAGDLIALQQAASEPLEVVVGDKLLAHAAPGSEGPRLAALIVTVKENS</sequence>
<dbReference type="InterPro" id="IPR001543">
    <property type="entry name" value="FliN-like_C"/>
</dbReference>
<evidence type="ECO:0000256" key="6">
    <source>
        <dbReference type="ARBA" id="ARBA00022500"/>
    </source>
</evidence>
<dbReference type="Pfam" id="PF02154">
    <property type="entry name" value="FliM"/>
    <property type="match status" value="1"/>
</dbReference>
<accession>A0ABW2SMP8</accession>
<feature type="region of interest" description="Disordered" evidence="10">
    <location>
        <begin position="1"/>
        <end position="48"/>
    </location>
</feature>
<dbReference type="SUPFAM" id="SSF101801">
    <property type="entry name" value="Surface presentation of antigens (SPOA)"/>
    <property type="match status" value="1"/>
</dbReference>
<keyword evidence="7" id="KW-0283">Flagellar rotation</keyword>
<dbReference type="RefSeq" id="WP_380974206.1">
    <property type="nucleotide sequence ID" value="NZ_JBHTEF010000001.1"/>
</dbReference>
<dbReference type="InterPro" id="IPR036429">
    <property type="entry name" value="SpoA-like_sf"/>
</dbReference>
<dbReference type="PANTHER" id="PTHR30034">
    <property type="entry name" value="FLAGELLAR MOTOR SWITCH PROTEIN FLIM"/>
    <property type="match status" value="1"/>
</dbReference>
<comment type="similarity">
    <text evidence="3">Belongs to the FliM family.</text>
</comment>
<evidence type="ECO:0000256" key="1">
    <source>
        <dbReference type="ARBA" id="ARBA00004117"/>
    </source>
</evidence>
<dbReference type="InterPro" id="IPR001689">
    <property type="entry name" value="Flag_FliM"/>
</dbReference>
<keyword evidence="6" id="KW-0145">Chemotaxis</keyword>
<keyword evidence="12" id="KW-0966">Cell projection</keyword>
<organism evidence="12 13">
    <name type="scientific">Schaalia naturae</name>
    <dbReference type="NCBI Taxonomy" id="635203"/>
    <lineage>
        <taxon>Bacteria</taxon>
        <taxon>Bacillati</taxon>
        <taxon>Actinomycetota</taxon>
        <taxon>Actinomycetes</taxon>
        <taxon>Actinomycetales</taxon>
        <taxon>Actinomycetaceae</taxon>
        <taxon>Schaalia</taxon>
    </lineage>
</organism>
<dbReference type="SUPFAM" id="SSF103039">
    <property type="entry name" value="CheC-like"/>
    <property type="match status" value="1"/>
</dbReference>
<dbReference type="CDD" id="cd17908">
    <property type="entry name" value="FliM"/>
    <property type="match status" value="1"/>
</dbReference>